<dbReference type="SMART" id="SM00353">
    <property type="entry name" value="HLH"/>
    <property type="match status" value="1"/>
</dbReference>
<feature type="region of interest" description="Disordered" evidence="2">
    <location>
        <begin position="66"/>
        <end position="88"/>
    </location>
</feature>
<dbReference type="GO" id="GO:0046983">
    <property type="term" value="F:protein dimerization activity"/>
    <property type="evidence" value="ECO:0007669"/>
    <property type="project" value="InterPro"/>
</dbReference>
<evidence type="ECO:0000256" key="1">
    <source>
        <dbReference type="SAM" id="Coils"/>
    </source>
</evidence>
<accession>A0A9P6R867</accession>
<protein>
    <recommendedName>
        <fullName evidence="3">BHLH domain-containing protein</fullName>
    </recommendedName>
</protein>
<feature type="coiled-coil region" evidence="1">
    <location>
        <begin position="104"/>
        <end position="131"/>
    </location>
</feature>
<dbReference type="InterPro" id="IPR052099">
    <property type="entry name" value="Regulatory_TF_Diverse"/>
</dbReference>
<feature type="compositionally biased region" description="Low complexity" evidence="2">
    <location>
        <begin position="406"/>
        <end position="451"/>
    </location>
</feature>
<feature type="compositionally biased region" description="Low complexity" evidence="2">
    <location>
        <begin position="252"/>
        <end position="272"/>
    </location>
</feature>
<dbReference type="Pfam" id="PF00010">
    <property type="entry name" value="HLH"/>
    <property type="match status" value="1"/>
</dbReference>
<dbReference type="OrthoDB" id="2133190at2759"/>
<comment type="caution">
    <text evidence="4">The sequence shown here is derived from an EMBL/GenBank/DDBJ whole genome shotgun (WGS) entry which is preliminary data.</text>
</comment>
<feature type="region of interest" description="Disordered" evidence="2">
    <location>
        <begin position="502"/>
        <end position="522"/>
    </location>
</feature>
<evidence type="ECO:0000313" key="5">
    <source>
        <dbReference type="Proteomes" id="UP000738325"/>
    </source>
</evidence>
<feature type="region of interest" description="Disordered" evidence="2">
    <location>
        <begin position="1216"/>
        <end position="1262"/>
    </location>
</feature>
<evidence type="ECO:0000313" key="4">
    <source>
        <dbReference type="EMBL" id="KAG0314518.1"/>
    </source>
</evidence>
<dbReference type="AlphaFoldDB" id="A0A9P6R867"/>
<dbReference type="EMBL" id="JAAAIP010000607">
    <property type="protein sequence ID" value="KAG0314518.1"/>
    <property type="molecule type" value="Genomic_DNA"/>
</dbReference>
<keyword evidence="5" id="KW-1185">Reference proteome</keyword>
<keyword evidence="1" id="KW-0175">Coiled coil</keyword>
<gene>
    <name evidence="4" type="ORF">BGZ99_008080</name>
</gene>
<feature type="domain" description="BHLH" evidence="3">
    <location>
        <begin position="468"/>
        <end position="543"/>
    </location>
</feature>
<evidence type="ECO:0000256" key="2">
    <source>
        <dbReference type="SAM" id="MobiDB-lite"/>
    </source>
</evidence>
<feature type="region of interest" description="Disordered" evidence="2">
    <location>
        <begin position="252"/>
        <end position="328"/>
    </location>
</feature>
<feature type="compositionally biased region" description="Acidic residues" evidence="2">
    <location>
        <begin position="507"/>
        <end position="517"/>
    </location>
</feature>
<dbReference type="PROSITE" id="PS50888">
    <property type="entry name" value="BHLH"/>
    <property type="match status" value="1"/>
</dbReference>
<dbReference type="SUPFAM" id="SSF47459">
    <property type="entry name" value="HLH, helix-loop-helix DNA-binding domain"/>
    <property type="match status" value="1"/>
</dbReference>
<dbReference type="InterPro" id="IPR036638">
    <property type="entry name" value="HLH_DNA-bd_sf"/>
</dbReference>
<dbReference type="InterPro" id="IPR011598">
    <property type="entry name" value="bHLH_dom"/>
</dbReference>
<name>A0A9P6R867_9FUNG</name>
<proteinExistence type="predicted"/>
<evidence type="ECO:0000259" key="3">
    <source>
        <dbReference type="PROSITE" id="PS50888"/>
    </source>
</evidence>
<organism evidence="4 5">
    <name type="scientific">Dissophora globulifera</name>
    <dbReference type="NCBI Taxonomy" id="979702"/>
    <lineage>
        <taxon>Eukaryota</taxon>
        <taxon>Fungi</taxon>
        <taxon>Fungi incertae sedis</taxon>
        <taxon>Mucoromycota</taxon>
        <taxon>Mortierellomycotina</taxon>
        <taxon>Mortierellomycetes</taxon>
        <taxon>Mortierellales</taxon>
        <taxon>Mortierellaceae</taxon>
        <taxon>Dissophora</taxon>
    </lineage>
</organism>
<sequence>MFLQAGNPLFGAPPPASSDVQDLFMCESYFDEYTTTGSTLDPGAATSIQQQLQQQQLLHQFTLQQQQQQQHQHQHQQHQQQQQQQQPHQLSTFELQLQNFLTSNAVQQQQLQQQQQQLQAQQEQQQLLLNSQTQLAAFRWALAQASANATAAANAGSAPNLNLAASATSPSDSGTFFGSPDMMASSLSPKSDSMMLPTSPGTFSGGEEGAMLSPLLMSTQSTTTMVTAEKAIKSTKRQSMDDGGDIEIKATASATAKRTKKTTAPSKAAPAAKKPRAKKASKTGSDHSDMEMSISSSMSTASGTPSPRTMALQLPSSVGGATTPSAASDISTASTAGFFQSLPLMPITSSARTQPTSPGMIPFSQPLWNMTPGMVLSPTIQLPSTGFDPSTFVGGMMPSLDVSAGSATATSAQTQATSTSQSAQPLQQGQPQQVQQKIPITRLKPPQALVAPTPPPPSAQGPQPTKQQKKVAHNAIERRYRNNINDRINDLKNVVPALCNVKTKDEKDDEDDDEPQDADGVTRATKLNKATILRKATEYIIVLQNRESGTKAENTILRRLLTSLPGGVDLLEQHQAELALTRDETSPAPESSSEDSNTEPSTPPPTLAPSAGTSRVLMAVFMCATFFTSPDGSTGSNRVMDDGQGAGRVMSSSSRVIGHTPLAESNIGGSFWSPLGVVAWDAWAAVRTILFMVCLLALVWPSYSRRGPFTQSKFPTMPKSSSPAQVYATLSGLVPKAIPSSYFRLFLVLSLELWRCLLIRLGIYPDLTDMVRPDIWARIVEAQMSGGAGSSTSRFMLLFTIVRTLDEYTNARRQPPARVSATAALAFYISLRKTAKPLATLVAQQFMESARYTAKISGIGQNKWLESMLQVEVGSTAWNRSIVEIESTMYGRAEYPQTEAVLFQTMAPTLVVAQTQSVTALQDAYVDYMSRLNASAHGQESTQLSEHITKFDDVVRTTLPGTRHHWYALVGKISELWLANDEHSAQMGDRLMSQVMAMHPRHHLTTRISTQSTPQHHLEEAESSFQYYDQVIVYSLLEYAYLRRGMAGPSVRCGEKAWAMLNERRRALNANAPLERARSSMTSSESEEEDNDRALLSVAYFAMNLSGFVEVKARIGLWRGVEVLSSLIKRSQGEDEDQTEDVSQSEILDHIRTTLFPLTVHLRRQLDDESTTMLAMMQMASRSTQDKGRRPTVDFDPALRFLIDIGRVAYGAWEDGSDGSDSGCGSGGEEEAGRSSSSHHKKTGLSTKKSDAEKAWELCQDL</sequence>
<feature type="region of interest" description="Disordered" evidence="2">
    <location>
        <begin position="580"/>
        <end position="610"/>
    </location>
</feature>
<dbReference type="Gene3D" id="4.10.280.10">
    <property type="entry name" value="Helix-loop-helix DNA-binding domain"/>
    <property type="match status" value="1"/>
</dbReference>
<feature type="region of interest" description="Disordered" evidence="2">
    <location>
        <begin position="403"/>
        <end position="472"/>
    </location>
</feature>
<reference evidence="4" key="1">
    <citation type="journal article" date="2020" name="Fungal Divers.">
        <title>Resolving the Mortierellaceae phylogeny through synthesis of multi-gene phylogenetics and phylogenomics.</title>
        <authorList>
            <person name="Vandepol N."/>
            <person name="Liber J."/>
            <person name="Desiro A."/>
            <person name="Na H."/>
            <person name="Kennedy M."/>
            <person name="Barry K."/>
            <person name="Grigoriev I.V."/>
            <person name="Miller A.N."/>
            <person name="O'Donnell K."/>
            <person name="Stajich J.E."/>
            <person name="Bonito G."/>
        </authorList>
    </citation>
    <scope>NUCLEOTIDE SEQUENCE</scope>
    <source>
        <strain evidence="4">REB-010B</strain>
    </source>
</reference>
<feature type="compositionally biased region" description="Low complexity" evidence="2">
    <location>
        <begin position="291"/>
        <end position="306"/>
    </location>
</feature>
<dbReference type="Proteomes" id="UP000738325">
    <property type="component" value="Unassembled WGS sequence"/>
</dbReference>
<dbReference type="PANTHER" id="PTHR47336:SF3">
    <property type="entry name" value="SERINE-RICH PROTEIN TYE7"/>
    <property type="match status" value="1"/>
</dbReference>
<feature type="region of interest" description="Disordered" evidence="2">
    <location>
        <begin position="166"/>
        <end position="193"/>
    </location>
</feature>
<dbReference type="PANTHER" id="PTHR47336">
    <property type="entry name" value="TRANSCRIPTION FACTOR HMS1-RELATED"/>
    <property type="match status" value="1"/>
</dbReference>